<organism evidence="1 2">
    <name type="scientific">Candidatus Yanofskybacteria bacterium GW2011_GWD2_39_48</name>
    <dbReference type="NCBI Taxonomy" id="1619031"/>
    <lineage>
        <taxon>Bacteria</taxon>
        <taxon>Candidatus Yanofskyibacteriota</taxon>
    </lineage>
</organism>
<evidence type="ECO:0000313" key="1">
    <source>
        <dbReference type="EMBL" id="KKR23546.1"/>
    </source>
</evidence>
<protein>
    <submittedName>
        <fullName evidence="1">Uncharacterized protein</fullName>
    </submittedName>
</protein>
<name>A0A0G0PEE7_9BACT</name>
<sequence length="104" mass="11760">MDKFERKSGISRVLRADAEVFQDLYHDILDNNLTRSYEVAKSPEWIEALGQINSFLREFVSEYGGEFIEVPAKLVGRISPVVPATGLKNSVDFIVLSLRPFLSL</sequence>
<gene>
    <name evidence="1" type="ORF">UT53_C0014G0019</name>
</gene>
<dbReference type="Proteomes" id="UP000034764">
    <property type="component" value="Unassembled WGS sequence"/>
</dbReference>
<dbReference type="EMBL" id="LBXD01000014">
    <property type="protein sequence ID" value="KKR23546.1"/>
    <property type="molecule type" value="Genomic_DNA"/>
</dbReference>
<reference evidence="1 2" key="1">
    <citation type="journal article" date="2015" name="Nature">
        <title>rRNA introns, odd ribosomes, and small enigmatic genomes across a large radiation of phyla.</title>
        <authorList>
            <person name="Brown C.T."/>
            <person name="Hug L.A."/>
            <person name="Thomas B.C."/>
            <person name="Sharon I."/>
            <person name="Castelle C.J."/>
            <person name="Singh A."/>
            <person name="Wilkins M.J."/>
            <person name="Williams K.H."/>
            <person name="Banfield J.F."/>
        </authorList>
    </citation>
    <scope>NUCLEOTIDE SEQUENCE [LARGE SCALE GENOMIC DNA]</scope>
</reference>
<proteinExistence type="predicted"/>
<evidence type="ECO:0000313" key="2">
    <source>
        <dbReference type="Proteomes" id="UP000034764"/>
    </source>
</evidence>
<accession>A0A0G0PEE7</accession>
<dbReference type="AlphaFoldDB" id="A0A0G0PEE7"/>
<comment type="caution">
    <text evidence="1">The sequence shown here is derived from an EMBL/GenBank/DDBJ whole genome shotgun (WGS) entry which is preliminary data.</text>
</comment>